<proteinExistence type="predicted"/>
<feature type="region of interest" description="Disordered" evidence="1">
    <location>
        <begin position="20"/>
        <end position="45"/>
    </location>
</feature>
<name>A0AAV4SZ03_9ARAC</name>
<evidence type="ECO:0000313" key="3">
    <source>
        <dbReference type="Proteomes" id="UP001054837"/>
    </source>
</evidence>
<accession>A0AAV4SZ03</accession>
<protein>
    <submittedName>
        <fullName evidence="2">Uncharacterized protein</fullName>
    </submittedName>
</protein>
<dbReference type="AlphaFoldDB" id="A0AAV4SZ03"/>
<dbReference type="Proteomes" id="UP001054837">
    <property type="component" value="Unassembled WGS sequence"/>
</dbReference>
<evidence type="ECO:0000313" key="2">
    <source>
        <dbReference type="EMBL" id="GIY38274.1"/>
    </source>
</evidence>
<gene>
    <name evidence="2" type="ORF">CDAR_107121</name>
</gene>
<sequence>MPRSFLVKKVKHPIDHASRWSYREPSSPSEAEPAHRVRHVHHRHPLTSASVSVTQALRKRMTVAITMFVEKNVLWGLFK</sequence>
<organism evidence="2 3">
    <name type="scientific">Caerostris darwini</name>
    <dbReference type="NCBI Taxonomy" id="1538125"/>
    <lineage>
        <taxon>Eukaryota</taxon>
        <taxon>Metazoa</taxon>
        <taxon>Ecdysozoa</taxon>
        <taxon>Arthropoda</taxon>
        <taxon>Chelicerata</taxon>
        <taxon>Arachnida</taxon>
        <taxon>Araneae</taxon>
        <taxon>Araneomorphae</taxon>
        <taxon>Entelegynae</taxon>
        <taxon>Araneoidea</taxon>
        <taxon>Araneidae</taxon>
        <taxon>Caerostris</taxon>
    </lineage>
</organism>
<reference evidence="2 3" key="1">
    <citation type="submission" date="2021-06" db="EMBL/GenBank/DDBJ databases">
        <title>Caerostris darwini draft genome.</title>
        <authorList>
            <person name="Kono N."/>
            <person name="Arakawa K."/>
        </authorList>
    </citation>
    <scope>NUCLEOTIDE SEQUENCE [LARGE SCALE GENOMIC DNA]</scope>
</reference>
<keyword evidence="3" id="KW-1185">Reference proteome</keyword>
<feature type="compositionally biased region" description="Basic residues" evidence="1">
    <location>
        <begin position="36"/>
        <end position="45"/>
    </location>
</feature>
<comment type="caution">
    <text evidence="2">The sequence shown here is derived from an EMBL/GenBank/DDBJ whole genome shotgun (WGS) entry which is preliminary data.</text>
</comment>
<dbReference type="EMBL" id="BPLQ01008573">
    <property type="protein sequence ID" value="GIY38274.1"/>
    <property type="molecule type" value="Genomic_DNA"/>
</dbReference>
<evidence type="ECO:0000256" key="1">
    <source>
        <dbReference type="SAM" id="MobiDB-lite"/>
    </source>
</evidence>